<organism evidence="2 3">
    <name type="scientific">Candidatus Muproteobacteria bacterium RBG_16_62_13</name>
    <dbReference type="NCBI Taxonomy" id="1817756"/>
    <lineage>
        <taxon>Bacteria</taxon>
        <taxon>Pseudomonadati</taxon>
        <taxon>Pseudomonadota</taxon>
        <taxon>Candidatus Muproteobacteria</taxon>
    </lineage>
</organism>
<name>A0A1F6T1K9_9PROT</name>
<sequence>MRSLKLAALAAWGGLIVLCLLWELWLAPSSYAPAPVWTLIKLLPLAALAPALFGQGYRAYIYGCLLVLPYFSEGVMLAWSDPGMVRVLALTEILLVLVFVIPAALYVRRRREAEAGVTS</sequence>
<dbReference type="InterPro" id="IPR018643">
    <property type="entry name" value="DUF2069_membrane"/>
</dbReference>
<dbReference type="AlphaFoldDB" id="A0A1F6T1K9"/>
<evidence type="ECO:0008006" key="4">
    <source>
        <dbReference type="Google" id="ProtNLM"/>
    </source>
</evidence>
<evidence type="ECO:0000313" key="2">
    <source>
        <dbReference type="EMBL" id="OGI38839.1"/>
    </source>
</evidence>
<protein>
    <recommendedName>
        <fullName evidence="4">DUF2069 domain-containing protein</fullName>
    </recommendedName>
</protein>
<keyword evidence="1" id="KW-1133">Transmembrane helix</keyword>
<feature type="transmembrane region" description="Helical" evidence="1">
    <location>
        <begin position="60"/>
        <end position="79"/>
    </location>
</feature>
<evidence type="ECO:0000313" key="3">
    <source>
        <dbReference type="Proteomes" id="UP000178379"/>
    </source>
</evidence>
<gene>
    <name evidence="2" type="ORF">A2140_04070</name>
</gene>
<dbReference type="EMBL" id="MFSQ01000112">
    <property type="protein sequence ID" value="OGI38839.1"/>
    <property type="molecule type" value="Genomic_DNA"/>
</dbReference>
<comment type="caution">
    <text evidence="2">The sequence shown here is derived from an EMBL/GenBank/DDBJ whole genome shotgun (WGS) entry which is preliminary data.</text>
</comment>
<accession>A0A1F6T1K9</accession>
<feature type="transmembrane region" description="Helical" evidence="1">
    <location>
        <begin position="36"/>
        <end position="53"/>
    </location>
</feature>
<proteinExistence type="predicted"/>
<reference evidence="2 3" key="1">
    <citation type="journal article" date="2016" name="Nat. Commun.">
        <title>Thousands of microbial genomes shed light on interconnected biogeochemical processes in an aquifer system.</title>
        <authorList>
            <person name="Anantharaman K."/>
            <person name="Brown C.T."/>
            <person name="Hug L.A."/>
            <person name="Sharon I."/>
            <person name="Castelle C.J."/>
            <person name="Probst A.J."/>
            <person name="Thomas B.C."/>
            <person name="Singh A."/>
            <person name="Wilkins M.J."/>
            <person name="Karaoz U."/>
            <person name="Brodie E.L."/>
            <person name="Williams K.H."/>
            <person name="Hubbard S.S."/>
            <person name="Banfield J.F."/>
        </authorList>
    </citation>
    <scope>NUCLEOTIDE SEQUENCE [LARGE SCALE GENOMIC DNA]</scope>
</reference>
<keyword evidence="1" id="KW-0812">Transmembrane</keyword>
<evidence type="ECO:0000256" key="1">
    <source>
        <dbReference type="SAM" id="Phobius"/>
    </source>
</evidence>
<dbReference type="Proteomes" id="UP000178379">
    <property type="component" value="Unassembled WGS sequence"/>
</dbReference>
<feature type="transmembrane region" description="Helical" evidence="1">
    <location>
        <begin position="85"/>
        <end position="107"/>
    </location>
</feature>
<keyword evidence="1" id="KW-0472">Membrane</keyword>
<dbReference type="Pfam" id="PF09842">
    <property type="entry name" value="DUF2069"/>
    <property type="match status" value="1"/>
</dbReference>